<dbReference type="Proteomes" id="UP000234956">
    <property type="component" value="Unassembled WGS sequence"/>
</dbReference>
<feature type="transmembrane region" description="Helical" evidence="1">
    <location>
        <begin position="66"/>
        <end position="89"/>
    </location>
</feature>
<comment type="caution">
    <text evidence="2">The sequence shown here is derived from an EMBL/GenBank/DDBJ whole genome shotgun (WGS) entry which is preliminary data.</text>
</comment>
<keyword evidence="1" id="KW-0812">Transmembrane</keyword>
<evidence type="ECO:0000256" key="1">
    <source>
        <dbReference type="SAM" id="Phobius"/>
    </source>
</evidence>
<feature type="transmembrane region" description="Helical" evidence="1">
    <location>
        <begin position="7"/>
        <end position="26"/>
    </location>
</feature>
<evidence type="ECO:0000313" key="2">
    <source>
        <dbReference type="EMBL" id="PKU51659.1"/>
    </source>
</evidence>
<dbReference type="EMBL" id="PDFK01000003">
    <property type="protein sequence ID" value="PKU51659.1"/>
    <property type="molecule type" value="Genomic_DNA"/>
</dbReference>
<reference evidence="2 3" key="1">
    <citation type="submission" date="2017-10" db="EMBL/GenBank/DDBJ databases">
        <title>Draft genome of Lysinibacillus fusiformis strain Juneja, a laboratory-derived pathogen of Drosophila melanogaster.</title>
        <authorList>
            <person name="Smith B.R."/>
            <person name="Unckless R.L."/>
        </authorList>
    </citation>
    <scope>NUCLEOTIDE SEQUENCE [LARGE SCALE GENOMIC DNA]</scope>
    <source>
        <strain evidence="2 3">Juneja</strain>
    </source>
</reference>
<feature type="transmembrane region" description="Helical" evidence="1">
    <location>
        <begin position="32"/>
        <end position="54"/>
    </location>
</feature>
<dbReference type="AlphaFoldDB" id="A0A2I0V062"/>
<accession>A0A2I0V062</accession>
<proteinExistence type="predicted"/>
<keyword evidence="1" id="KW-1133">Transmembrane helix</keyword>
<sequence length="94" mass="10724">MGINLNFWSFIFSLGCTLLFFLSGTLKNFFDTYLHVHPLTLTLLLSIVCFYLSLMGMKDVRNLTTLLRGILTMVITLILIISISFILFFGHLLS</sequence>
<name>A0A2I0V062_9BACI</name>
<evidence type="ECO:0000313" key="3">
    <source>
        <dbReference type="Proteomes" id="UP000234956"/>
    </source>
</evidence>
<organism evidence="2 3">
    <name type="scientific">Lysinibacillus fusiformis</name>
    <dbReference type="NCBI Taxonomy" id="28031"/>
    <lineage>
        <taxon>Bacteria</taxon>
        <taxon>Bacillati</taxon>
        <taxon>Bacillota</taxon>
        <taxon>Bacilli</taxon>
        <taxon>Bacillales</taxon>
        <taxon>Bacillaceae</taxon>
        <taxon>Lysinibacillus</taxon>
    </lineage>
</organism>
<gene>
    <name evidence="2" type="ORF">CRI88_13280</name>
</gene>
<protein>
    <submittedName>
        <fullName evidence="2">Uncharacterized protein</fullName>
    </submittedName>
</protein>
<keyword evidence="1" id="KW-0472">Membrane</keyword>